<dbReference type="InterPro" id="IPR001387">
    <property type="entry name" value="Cro/C1-type_HTH"/>
</dbReference>
<dbReference type="Pfam" id="PF01381">
    <property type="entry name" value="HTH_3"/>
    <property type="match status" value="1"/>
</dbReference>
<evidence type="ECO:0000313" key="3">
    <source>
        <dbReference type="Proteomes" id="UP000694308"/>
    </source>
</evidence>
<reference evidence="2" key="1">
    <citation type="submission" date="2020-12" db="EMBL/GenBank/DDBJ databases">
        <title>Clostridium thailandense sp. nov., a novel acetogenic bacterium isolated from peat land soil in Thailand.</title>
        <authorList>
            <person name="Chaikitkaew S."/>
            <person name="Birkeland N.K."/>
        </authorList>
    </citation>
    <scope>NUCLEOTIDE SEQUENCE</scope>
    <source>
        <strain evidence="2">PL3</strain>
    </source>
</reference>
<dbReference type="RefSeq" id="WP_218323521.1">
    <property type="nucleotide sequence ID" value="NZ_JAEEGC010000178.1"/>
</dbReference>
<name>A0A949WTK6_9CLOT</name>
<proteinExistence type="predicted"/>
<dbReference type="Proteomes" id="UP000694308">
    <property type="component" value="Unassembled WGS sequence"/>
</dbReference>
<evidence type="ECO:0000259" key="1">
    <source>
        <dbReference type="PROSITE" id="PS50943"/>
    </source>
</evidence>
<comment type="caution">
    <text evidence="2">The sequence shown here is derived from an EMBL/GenBank/DDBJ whole genome shotgun (WGS) entry which is preliminary data.</text>
</comment>
<gene>
    <name evidence="2" type="ORF">I6U48_26525</name>
</gene>
<accession>A0A949WTK6</accession>
<dbReference type="SMART" id="SM00530">
    <property type="entry name" value="HTH_XRE"/>
    <property type="match status" value="1"/>
</dbReference>
<organism evidence="2 3">
    <name type="scientific">Clostridium thailandense</name>
    <dbReference type="NCBI Taxonomy" id="2794346"/>
    <lineage>
        <taxon>Bacteria</taxon>
        <taxon>Bacillati</taxon>
        <taxon>Bacillota</taxon>
        <taxon>Clostridia</taxon>
        <taxon>Eubacteriales</taxon>
        <taxon>Clostridiaceae</taxon>
        <taxon>Clostridium</taxon>
    </lineage>
</organism>
<protein>
    <submittedName>
        <fullName evidence="2">Helix-turn-helix domain-containing protein</fullName>
    </submittedName>
</protein>
<dbReference type="EMBL" id="JAEEGC010000178">
    <property type="protein sequence ID" value="MBV7276440.1"/>
    <property type="molecule type" value="Genomic_DNA"/>
</dbReference>
<evidence type="ECO:0000313" key="2">
    <source>
        <dbReference type="EMBL" id="MBV7276440.1"/>
    </source>
</evidence>
<sequence length="147" mass="16863">MQNKGIGNFLKNLRLQKGVSLGEVEEKTGISRSYICKIEKAVRENPSLYTLTKLSDYYGVDLNTIEEIYYNGTKQSGEQVQNLDMLILNANYNFANIEASLELRVLIRKLVLKLEEYATKSLVKRNDEIVLLEVIDEIRVKMLEETA</sequence>
<dbReference type="CDD" id="cd00093">
    <property type="entry name" value="HTH_XRE"/>
    <property type="match status" value="1"/>
</dbReference>
<dbReference type="PROSITE" id="PS50943">
    <property type="entry name" value="HTH_CROC1"/>
    <property type="match status" value="1"/>
</dbReference>
<feature type="domain" description="HTH cro/C1-type" evidence="1">
    <location>
        <begin position="10"/>
        <end position="65"/>
    </location>
</feature>
<dbReference type="AlphaFoldDB" id="A0A949WTK6"/>
<keyword evidence="3" id="KW-1185">Reference proteome</keyword>